<dbReference type="PRINTS" id="PR00368">
    <property type="entry name" value="FADPNR"/>
</dbReference>
<dbReference type="InterPro" id="IPR023753">
    <property type="entry name" value="FAD/NAD-binding_dom"/>
</dbReference>
<dbReference type="Gene3D" id="3.50.50.60">
    <property type="entry name" value="FAD/NAD(P)-binding domain"/>
    <property type="match status" value="2"/>
</dbReference>
<comment type="caution">
    <text evidence="4">The sequence shown here is derived from an EMBL/GenBank/DDBJ whole genome shotgun (WGS) entry which is preliminary data.</text>
</comment>
<dbReference type="InterPro" id="IPR050097">
    <property type="entry name" value="Ferredoxin-NADP_redctase_2"/>
</dbReference>
<keyword evidence="1" id="KW-0285">Flavoprotein</keyword>
<evidence type="ECO:0000313" key="4">
    <source>
        <dbReference type="EMBL" id="KKL50239.1"/>
    </source>
</evidence>
<dbReference type="EMBL" id="LAZR01032675">
    <property type="protein sequence ID" value="KKL50239.1"/>
    <property type="molecule type" value="Genomic_DNA"/>
</dbReference>
<dbReference type="AlphaFoldDB" id="A0A0F9CM39"/>
<reference evidence="4" key="1">
    <citation type="journal article" date="2015" name="Nature">
        <title>Complex archaea that bridge the gap between prokaryotes and eukaryotes.</title>
        <authorList>
            <person name="Spang A."/>
            <person name="Saw J.H."/>
            <person name="Jorgensen S.L."/>
            <person name="Zaremba-Niedzwiedzka K."/>
            <person name="Martijn J."/>
            <person name="Lind A.E."/>
            <person name="van Eijk R."/>
            <person name="Schleper C."/>
            <person name="Guy L."/>
            <person name="Ettema T.J."/>
        </authorList>
    </citation>
    <scope>NUCLEOTIDE SEQUENCE</scope>
</reference>
<protein>
    <recommendedName>
        <fullName evidence="3">FAD/NAD(P)-binding domain-containing protein</fullName>
    </recommendedName>
</protein>
<keyword evidence="2" id="KW-0560">Oxidoreductase</keyword>
<evidence type="ECO:0000259" key="3">
    <source>
        <dbReference type="Pfam" id="PF07992"/>
    </source>
</evidence>
<organism evidence="4">
    <name type="scientific">marine sediment metagenome</name>
    <dbReference type="NCBI Taxonomy" id="412755"/>
    <lineage>
        <taxon>unclassified sequences</taxon>
        <taxon>metagenomes</taxon>
        <taxon>ecological metagenomes</taxon>
    </lineage>
</organism>
<dbReference type="Pfam" id="PF07992">
    <property type="entry name" value="Pyr_redox_2"/>
    <property type="match status" value="1"/>
</dbReference>
<feature type="domain" description="FAD/NAD(P)-binding" evidence="3">
    <location>
        <begin position="16"/>
        <end position="86"/>
    </location>
</feature>
<dbReference type="PANTHER" id="PTHR48105">
    <property type="entry name" value="THIOREDOXIN REDUCTASE 1-RELATED-RELATED"/>
    <property type="match status" value="1"/>
</dbReference>
<proteinExistence type="predicted"/>
<feature type="non-terminal residue" evidence="4">
    <location>
        <position position="1"/>
    </location>
</feature>
<dbReference type="PRINTS" id="PR00469">
    <property type="entry name" value="PNDRDTASEII"/>
</dbReference>
<evidence type="ECO:0000256" key="1">
    <source>
        <dbReference type="ARBA" id="ARBA00022630"/>
    </source>
</evidence>
<gene>
    <name evidence="4" type="ORF">LCGC14_2307490</name>
</gene>
<dbReference type="GO" id="GO:0016491">
    <property type="term" value="F:oxidoreductase activity"/>
    <property type="evidence" value="ECO:0007669"/>
    <property type="project" value="UniProtKB-KW"/>
</dbReference>
<name>A0A0F9CM39_9ZZZZ</name>
<accession>A0A0F9CM39</accession>
<sequence>KIEGETLVTGLIYEDVDGKEQKLDVEGVFVEIGSVPNSEIVKDIVELDKYGQIKIDSKFGTTSHPGVFAAGDITDDPYKQNNISAGDGVKSALAAYAYLQGLSKKSPAEEKE</sequence>
<dbReference type="InterPro" id="IPR036188">
    <property type="entry name" value="FAD/NAD-bd_sf"/>
</dbReference>
<dbReference type="SUPFAM" id="SSF51905">
    <property type="entry name" value="FAD/NAD(P)-binding domain"/>
    <property type="match status" value="1"/>
</dbReference>
<evidence type="ECO:0000256" key="2">
    <source>
        <dbReference type="ARBA" id="ARBA00023002"/>
    </source>
</evidence>